<proteinExistence type="predicted"/>
<evidence type="ECO:0000256" key="1">
    <source>
        <dbReference type="SAM" id="MobiDB-lite"/>
    </source>
</evidence>
<evidence type="ECO:0000313" key="3">
    <source>
        <dbReference type="Proteomes" id="UP001500221"/>
    </source>
</evidence>
<gene>
    <name evidence="2" type="ORF">GCM10023340_08010</name>
</gene>
<accession>A0ABP9P9W7</accession>
<dbReference type="Gene3D" id="3.40.50.1110">
    <property type="entry name" value="SGNH hydrolase"/>
    <property type="match status" value="1"/>
</dbReference>
<keyword evidence="3" id="KW-1185">Reference proteome</keyword>
<comment type="caution">
    <text evidence="2">The sequence shown here is derived from an EMBL/GenBank/DDBJ whole genome shotgun (WGS) entry which is preliminary data.</text>
</comment>
<dbReference type="RefSeq" id="WP_345454757.1">
    <property type="nucleotide sequence ID" value="NZ_BAABKG010000001.1"/>
</dbReference>
<sequence length="417" mass="43589">MAAGLGGPASADDAAPAPPDAAPAAAELPPTAVALGDSFVSGEGAGAYQPVVDQSGATRDFPGWSADNADPYFCHRSANASIQVADLPGITQRVNLACSGAQPADFASPSSAREGGRGVAAQLDQLRTVAQTHDVDVVLVGLGSNNSHFTFGTVAAECAGRFVGDGYTGWWEVWIDLLNWINGTELNEDPCTDADLANPDQFAAAQADTTAALRQLLDVLDEVDADGVHRVVLQDYTNPLPEAYAEDYLTEDGRDDERDKYRALVDERYAAGCPADVASLAPAHRFSQGLGTMVAGAAATLRAERPGVDVTYLNVQHAFDGARLCENPGSPAGALPTPLRVMDGPSGTFVESFGPFDKLDIKRVTDTCSDYYQTCQESWHPSAAGHQVLGQCLSVAWTTGGATLTCRRNPDGSITAG</sequence>
<dbReference type="EMBL" id="BAABKG010000001">
    <property type="protein sequence ID" value="GAA5143175.1"/>
    <property type="molecule type" value="Genomic_DNA"/>
</dbReference>
<evidence type="ECO:0000313" key="2">
    <source>
        <dbReference type="EMBL" id="GAA5143175.1"/>
    </source>
</evidence>
<reference evidence="3" key="1">
    <citation type="journal article" date="2019" name="Int. J. Syst. Evol. Microbiol.">
        <title>The Global Catalogue of Microorganisms (GCM) 10K type strain sequencing project: providing services to taxonomists for standard genome sequencing and annotation.</title>
        <authorList>
            <consortium name="The Broad Institute Genomics Platform"/>
            <consortium name="The Broad Institute Genome Sequencing Center for Infectious Disease"/>
            <person name="Wu L."/>
            <person name="Ma J."/>
        </authorList>
    </citation>
    <scope>NUCLEOTIDE SEQUENCE [LARGE SCALE GENOMIC DNA]</scope>
    <source>
        <strain evidence="3">JCM 18459</strain>
    </source>
</reference>
<feature type="region of interest" description="Disordered" evidence="1">
    <location>
        <begin position="1"/>
        <end position="27"/>
    </location>
</feature>
<protein>
    <submittedName>
        <fullName evidence="2">GDSL-type esterase/lipase family protein</fullName>
    </submittedName>
</protein>
<dbReference type="InterPro" id="IPR036514">
    <property type="entry name" value="SGNH_hydro_sf"/>
</dbReference>
<dbReference type="SUPFAM" id="SSF52266">
    <property type="entry name" value="SGNH hydrolase"/>
    <property type="match status" value="1"/>
</dbReference>
<name>A0ABP9P9W7_9ACTN</name>
<dbReference type="Proteomes" id="UP001500221">
    <property type="component" value="Unassembled WGS sequence"/>
</dbReference>
<organism evidence="2 3">
    <name type="scientific">Nocardioides marinquilinus</name>
    <dbReference type="NCBI Taxonomy" id="1210400"/>
    <lineage>
        <taxon>Bacteria</taxon>
        <taxon>Bacillati</taxon>
        <taxon>Actinomycetota</taxon>
        <taxon>Actinomycetes</taxon>
        <taxon>Propionibacteriales</taxon>
        <taxon>Nocardioidaceae</taxon>
        <taxon>Nocardioides</taxon>
    </lineage>
</organism>